<dbReference type="InterPro" id="IPR036102">
    <property type="entry name" value="OsmC/Ohrsf"/>
</dbReference>
<dbReference type="AlphaFoldDB" id="A0A2S6Z680"/>
<comment type="caution">
    <text evidence="2">The sequence shown here is derived from an EMBL/GenBank/DDBJ whole genome shotgun (WGS) entry which is preliminary data.</text>
</comment>
<reference evidence="2 3" key="1">
    <citation type="submission" date="2016-08" db="EMBL/GenBank/DDBJ databases">
        <title>Evolution of the type three secretion system and type three effector repertoires in Xanthomonas.</title>
        <authorList>
            <person name="Merda D."/>
            <person name="Briand M."/>
            <person name="Bosis E."/>
            <person name="Rousseau C."/>
            <person name="Portier P."/>
            <person name="Jacques M.-A."/>
            <person name="Fischer-Le Saux M."/>
        </authorList>
    </citation>
    <scope>NUCLEOTIDE SEQUENCE [LARGE SCALE GENOMIC DNA]</scope>
    <source>
        <strain evidence="2 3">CFBP 3122</strain>
    </source>
</reference>
<dbReference type="InterPro" id="IPR019904">
    <property type="entry name" value="Peroxiredoxin_OsmC"/>
</dbReference>
<dbReference type="PANTHER" id="PTHR42830:SF1">
    <property type="entry name" value="OSMOTICALLY INDUCIBLE FAMILY PROTEIN"/>
    <property type="match status" value="1"/>
</dbReference>
<dbReference type="GO" id="GO:0006979">
    <property type="term" value="P:response to oxidative stress"/>
    <property type="evidence" value="ECO:0007669"/>
    <property type="project" value="InterPro"/>
</dbReference>
<protein>
    <submittedName>
        <fullName evidence="2">OsmC family peroxiredoxin</fullName>
    </submittedName>
</protein>
<organism evidence="2 3">
    <name type="scientific">Xanthomonas arboricola pv. populi</name>
    <dbReference type="NCBI Taxonomy" id="487823"/>
    <lineage>
        <taxon>Bacteria</taxon>
        <taxon>Pseudomonadati</taxon>
        <taxon>Pseudomonadota</taxon>
        <taxon>Gammaproteobacteria</taxon>
        <taxon>Lysobacterales</taxon>
        <taxon>Lysobacteraceae</taxon>
        <taxon>Xanthomonas</taxon>
    </lineage>
</organism>
<dbReference type="EMBL" id="MIGV01000006">
    <property type="protein sequence ID" value="PPT76969.1"/>
    <property type="molecule type" value="Genomic_DNA"/>
</dbReference>
<evidence type="ECO:0000313" key="2">
    <source>
        <dbReference type="EMBL" id="PPT76969.1"/>
    </source>
</evidence>
<name>A0A2S6Z680_9XANT</name>
<dbReference type="SUPFAM" id="SSF82784">
    <property type="entry name" value="OsmC-like"/>
    <property type="match status" value="1"/>
</dbReference>
<gene>
    <name evidence="2" type="ORF">XaplCFBP3122_08025</name>
</gene>
<dbReference type="InterPro" id="IPR015946">
    <property type="entry name" value="KH_dom-like_a/b"/>
</dbReference>
<dbReference type="GO" id="GO:0004601">
    <property type="term" value="F:peroxidase activity"/>
    <property type="evidence" value="ECO:0007669"/>
    <property type="project" value="InterPro"/>
</dbReference>
<accession>A0A2S6Z680</accession>
<dbReference type="InterPro" id="IPR052707">
    <property type="entry name" value="OsmC_Ohr_Peroxiredoxin"/>
</dbReference>
<sequence length="146" mass="15565">MGISRHATAHWEGDLKTGKGQLSTPQSGLMDKTRYAFNSRFGDEKGTNPEELIAAAHAGCFTMALSAQLSEAGFPPTSLDTRADVDLSMEGGPQLSQIRLKLKAVVPGIDEAKFRELADTAKKNCPVSKALSAVPISLESEFSNQA</sequence>
<proteinExistence type="predicted"/>
<dbReference type="Gene3D" id="3.30.300.20">
    <property type="match status" value="1"/>
</dbReference>
<dbReference type="InterPro" id="IPR003718">
    <property type="entry name" value="OsmC/Ohr_fam"/>
</dbReference>
<dbReference type="Proteomes" id="UP000238270">
    <property type="component" value="Unassembled WGS sequence"/>
</dbReference>
<dbReference type="RefSeq" id="WP_104597626.1">
    <property type="nucleotide sequence ID" value="NZ_MIGV01000006.1"/>
</dbReference>
<dbReference type="Pfam" id="PF02566">
    <property type="entry name" value="OsmC"/>
    <property type="match status" value="1"/>
</dbReference>
<evidence type="ECO:0000256" key="1">
    <source>
        <dbReference type="SAM" id="MobiDB-lite"/>
    </source>
</evidence>
<evidence type="ECO:0000313" key="3">
    <source>
        <dbReference type="Proteomes" id="UP000238270"/>
    </source>
</evidence>
<dbReference type="PANTHER" id="PTHR42830">
    <property type="entry name" value="OSMOTICALLY INDUCIBLE FAMILY PROTEIN"/>
    <property type="match status" value="1"/>
</dbReference>
<feature type="region of interest" description="Disordered" evidence="1">
    <location>
        <begin position="1"/>
        <end position="29"/>
    </location>
</feature>
<dbReference type="NCBIfam" id="TIGR03562">
    <property type="entry name" value="osmo_induc_OsmC"/>
    <property type="match status" value="1"/>
</dbReference>